<dbReference type="Pfam" id="PF26609">
    <property type="entry name" value="DUF8191"/>
    <property type="match status" value="1"/>
</dbReference>
<reference evidence="7 8" key="1">
    <citation type="submission" date="2019-02" db="EMBL/GenBank/DDBJ databases">
        <title>Genome sequencing of the rare red list fungi Bondarzewia mesenterica.</title>
        <authorList>
            <person name="Buettner E."/>
            <person name="Kellner H."/>
        </authorList>
    </citation>
    <scope>NUCLEOTIDE SEQUENCE [LARGE SCALE GENOMIC DNA]</scope>
    <source>
        <strain evidence="7 8">DSM 108281</strain>
    </source>
</reference>
<dbReference type="EMBL" id="SGPL01000463">
    <property type="protein sequence ID" value="THH12436.1"/>
    <property type="molecule type" value="Genomic_DNA"/>
</dbReference>
<keyword evidence="2 4" id="KW-0863">Zinc-finger</keyword>
<protein>
    <recommendedName>
        <fullName evidence="6">RING-type domain-containing protein</fullName>
    </recommendedName>
</protein>
<dbReference type="SUPFAM" id="SSF57850">
    <property type="entry name" value="RING/U-box"/>
    <property type="match status" value="1"/>
</dbReference>
<organism evidence="7 8">
    <name type="scientific">Bondarzewia mesenterica</name>
    <dbReference type="NCBI Taxonomy" id="1095465"/>
    <lineage>
        <taxon>Eukaryota</taxon>
        <taxon>Fungi</taxon>
        <taxon>Dikarya</taxon>
        <taxon>Basidiomycota</taxon>
        <taxon>Agaricomycotina</taxon>
        <taxon>Agaricomycetes</taxon>
        <taxon>Russulales</taxon>
        <taxon>Bondarzewiaceae</taxon>
        <taxon>Bondarzewia</taxon>
    </lineage>
</organism>
<dbReference type="InterPro" id="IPR001841">
    <property type="entry name" value="Znf_RING"/>
</dbReference>
<evidence type="ECO:0000256" key="3">
    <source>
        <dbReference type="ARBA" id="ARBA00022833"/>
    </source>
</evidence>
<proteinExistence type="predicted"/>
<dbReference type="AlphaFoldDB" id="A0A4S4LK21"/>
<dbReference type="GO" id="GO:0051865">
    <property type="term" value="P:protein autoubiquitination"/>
    <property type="evidence" value="ECO:0007669"/>
    <property type="project" value="TreeGrafter"/>
</dbReference>
<dbReference type="InterPro" id="IPR047126">
    <property type="entry name" value="RNF141-like"/>
</dbReference>
<comment type="caution">
    <text evidence="7">The sequence shown here is derived from an EMBL/GenBank/DDBJ whole genome shotgun (WGS) entry which is preliminary data.</text>
</comment>
<accession>A0A4S4LK21</accession>
<dbReference type="InterPro" id="IPR013083">
    <property type="entry name" value="Znf_RING/FYVE/PHD"/>
</dbReference>
<dbReference type="GO" id="GO:0008270">
    <property type="term" value="F:zinc ion binding"/>
    <property type="evidence" value="ECO:0007669"/>
    <property type="project" value="UniProtKB-KW"/>
</dbReference>
<dbReference type="OrthoDB" id="6105938at2759"/>
<keyword evidence="8" id="KW-1185">Reference proteome</keyword>
<evidence type="ECO:0000256" key="1">
    <source>
        <dbReference type="ARBA" id="ARBA00022723"/>
    </source>
</evidence>
<name>A0A4S4LK21_9AGAM</name>
<sequence length="545" mass="61968">MYARSMRTSCLVSATDDCNDISDKLGFLHLVMSLSDQHVAGRGNSRLRDSSRGRMNRPFLMKRTKSRSPGRFQSDDETSRNDGQSVAKRKRHPILSSVAGSSISCVVPVDDVPVDRSQKMQSKHKLTRPMPDFGLASMQPARPLQRSKKEKSKETHRHSARSANIVSEDEDEHDAESTSHPNYTGPLAAAEYHRLKKEVENLRKQAATNAKATEKQSKVLAELKRELSIMAKANKEQSFQIEQYKSKSKQSEELLSSIEGNLQCQICIDILSKPYALSPCGHVLCQGCLQEWFRSAPANNDGMDTDDVSVIFRKKTCPCCRATVVSRPLPLFLIKSMVSSINRTKEPASAHQPSPPPDVDDPWVGLFPPPRDEDSEDSNLEYEYESDEEEEFSDDYEGLDVDEYDEYADTSDDEYVGPYIRPSWEPPHHEDDVVVDEDFEDIEIFRILRRGVTLDMIDYFNMEYLHDKGLVALSGGLTIHLGWNIDLNDDDVTGEKFMDWLMEDMDGRPDRWEIHDRIAIRLVRRDRIVDYETSDSDAAFGDDED</sequence>
<evidence type="ECO:0000259" key="6">
    <source>
        <dbReference type="PROSITE" id="PS50089"/>
    </source>
</evidence>
<dbReference type="PANTHER" id="PTHR12109:SF3">
    <property type="entry name" value="RING FINGER PROTEIN 141"/>
    <property type="match status" value="1"/>
</dbReference>
<dbReference type="PROSITE" id="PS50089">
    <property type="entry name" value="ZF_RING_2"/>
    <property type="match status" value="1"/>
</dbReference>
<dbReference type="PROSITE" id="PS00518">
    <property type="entry name" value="ZF_RING_1"/>
    <property type="match status" value="1"/>
</dbReference>
<feature type="region of interest" description="Disordered" evidence="5">
    <location>
        <begin position="39"/>
        <end position="94"/>
    </location>
</feature>
<dbReference type="Gene3D" id="3.30.40.10">
    <property type="entry name" value="Zinc/RING finger domain, C3HC4 (zinc finger)"/>
    <property type="match status" value="1"/>
</dbReference>
<dbReference type="GO" id="GO:0004842">
    <property type="term" value="F:ubiquitin-protein transferase activity"/>
    <property type="evidence" value="ECO:0007669"/>
    <property type="project" value="TreeGrafter"/>
</dbReference>
<feature type="region of interest" description="Disordered" evidence="5">
    <location>
        <begin position="115"/>
        <end position="185"/>
    </location>
</feature>
<dbReference type="InterPro" id="IPR017907">
    <property type="entry name" value="Znf_RING_CS"/>
</dbReference>
<keyword evidence="1" id="KW-0479">Metal-binding</keyword>
<evidence type="ECO:0000256" key="4">
    <source>
        <dbReference type="PROSITE-ProRule" id="PRU00175"/>
    </source>
</evidence>
<dbReference type="Proteomes" id="UP000310158">
    <property type="component" value="Unassembled WGS sequence"/>
</dbReference>
<feature type="region of interest" description="Disordered" evidence="5">
    <location>
        <begin position="343"/>
        <end position="398"/>
    </location>
</feature>
<evidence type="ECO:0000313" key="8">
    <source>
        <dbReference type="Proteomes" id="UP000310158"/>
    </source>
</evidence>
<evidence type="ECO:0000256" key="2">
    <source>
        <dbReference type="ARBA" id="ARBA00022771"/>
    </source>
</evidence>
<feature type="compositionally biased region" description="Acidic residues" evidence="5">
    <location>
        <begin position="373"/>
        <end position="398"/>
    </location>
</feature>
<gene>
    <name evidence="7" type="ORF">EW146_g7699</name>
</gene>
<evidence type="ECO:0000256" key="5">
    <source>
        <dbReference type="SAM" id="MobiDB-lite"/>
    </source>
</evidence>
<keyword evidence="3" id="KW-0862">Zinc</keyword>
<dbReference type="InterPro" id="IPR058504">
    <property type="entry name" value="DUF8191"/>
</dbReference>
<dbReference type="SMART" id="SM00184">
    <property type="entry name" value="RING"/>
    <property type="match status" value="1"/>
</dbReference>
<evidence type="ECO:0000313" key="7">
    <source>
        <dbReference type="EMBL" id="THH12436.1"/>
    </source>
</evidence>
<dbReference type="Pfam" id="PF13923">
    <property type="entry name" value="zf-C3HC4_2"/>
    <property type="match status" value="1"/>
</dbReference>
<feature type="compositionally biased region" description="Basic residues" evidence="5">
    <location>
        <begin position="145"/>
        <end position="160"/>
    </location>
</feature>
<dbReference type="PANTHER" id="PTHR12109">
    <property type="entry name" value="RING FINGER PROTEIN 141-RELATED"/>
    <property type="match status" value="1"/>
</dbReference>
<feature type="domain" description="RING-type" evidence="6">
    <location>
        <begin position="264"/>
        <end position="321"/>
    </location>
</feature>